<protein>
    <submittedName>
        <fullName evidence="4">Uncharacterized protein</fullName>
    </submittedName>
</protein>
<dbReference type="GO" id="GO:0016279">
    <property type="term" value="F:protein-lysine N-methyltransferase activity"/>
    <property type="evidence" value="ECO:0007669"/>
    <property type="project" value="InterPro"/>
</dbReference>
<keyword evidence="3" id="KW-0949">S-adenosyl-L-methionine</keyword>
<reference evidence="4" key="1">
    <citation type="journal article" date="2014" name="Front. Microbiol.">
        <title>High frequency of phylogenetically diverse reductive dehalogenase-homologous genes in deep subseafloor sedimentary metagenomes.</title>
        <authorList>
            <person name="Kawai M."/>
            <person name="Futagami T."/>
            <person name="Toyoda A."/>
            <person name="Takaki Y."/>
            <person name="Nishi S."/>
            <person name="Hori S."/>
            <person name="Arai W."/>
            <person name="Tsubouchi T."/>
            <person name="Morono Y."/>
            <person name="Uchiyama I."/>
            <person name="Ito T."/>
            <person name="Fujiyama A."/>
            <person name="Inagaki F."/>
            <person name="Takami H."/>
        </authorList>
    </citation>
    <scope>NUCLEOTIDE SEQUENCE</scope>
    <source>
        <strain evidence="4">Expedition CK06-06</strain>
    </source>
</reference>
<evidence type="ECO:0000256" key="3">
    <source>
        <dbReference type="ARBA" id="ARBA00022691"/>
    </source>
</evidence>
<sequence length="151" mass="17415">RILFTAVEEFEAMGAVGYDINPAICNPVSVKVKKRGMGKRIKIVNGNFFLADLSPASVVTLYLTTSGNSKLRPKLEEELREGARVVSHDFPIHNWTTSKTDPPEYYTVGSHKIYVYSIPDAYERRKNILRNPGEESRWKRIRDIFRREDLR</sequence>
<accession>X0XX98</accession>
<keyword evidence="2" id="KW-0808">Transferase</keyword>
<proteinExistence type="predicted"/>
<evidence type="ECO:0000313" key="4">
    <source>
        <dbReference type="EMBL" id="GAG41213.1"/>
    </source>
</evidence>
<dbReference type="SUPFAM" id="SSF53335">
    <property type="entry name" value="S-adenosyl-L-methionine-dependent methyltransferases"/>
    <property type="match status" value="1"/>
</dbReference>
<dbReference type="GO" id="GO:0032259">
    <property type="term" value="P:methylation"/>
    <property type="evidence" value="ECO:0007669"/>
    <property type="project" value="UniProtKB-KW"/>
</dbReference>
<feature type="non-terminal residue" evidence="4">
    <location>
        <position position="1"/>
    </location>
</feature>
<gene>
    <name evidence="4" type="ORF">S01H1_64252</name>
</gene>
<dbReference type="InterPro" id="IPR026170">
    <property type="entry name" value="FAM173A/B"/>
</dbReference>
<keyword evidence="1" id="KW-0489">Methyltransferase</keyword>
<organism evidence="4">
    <name type="scientific">marine sediment metagenome</name>
    <dbReference type="NCBI Taxonomy" id="412755"/>
    <lineage>
        <taxon>unclassified sequences</taxon>
        <taxon>metagenomes</taxon>
        <taxon>ecological metagenomes</taxon>
    </lineage>
</organism>
<dbReference type="EMBL" id="BARS01042344">
    <property type="protein sequence ID" value="GAG41213.1"/>
    <property type="molecule type" value="Genomic_DNA"/>
</dbReference>
<dbReference type="PANTHER" id="PTHR13610:SF11">
    <property type="entry name" value="METHYLTRANSFERASE DOMAIN-CONTAINING PROTEIN"/>
    <property type="match status" value="1"/>
</dbReference>
<evidence type="ECO:0000256" key="2">
    <source>
        <dbReference type="ARBA" id="ARBA00022679"/>
    </source>
</evidence>
<dbReference type="InterPro" id="IPR029063">
    <property type="entry name" value="SAM-dependent_MTases_sf"/>
</dbReference>
<comment type="caution">
    <text evidence="4">The sequence shown here is derived from an EMBL/GenBank/DDBJ whole genome shotgun (WGS) entry which is preliminary data.</text>
</comment>
<dbReference type="AlphaFoldDB" id="X0XX98"/>
<evidence type="ECO:0000256" key="1">
    <source>
        <dbReference type="ARBA" id="ARBA00022603"/>
    </source>
</evidence>
<name>X0XX98_9ZZZZ</name>
<dbReference type="Gene3D" id="3.40.50.150">
    <property type="entry name" value="Vaccinia Virus protein VP39"/>
    <property type="match status" value="1"/>
</dbReference>
<dbReference type="PANTHER" id="PTHR13610">
    <property type="entry name" value="METHYLTRANSFERASE DOMAIN-CONTAINING PROTEIN"/>
    <property type="match status" value="1"/>
</dbReference>